<dbReference type="PANTHER" id="PTHR11069:SF23">
    <property type="entry name" value="LYSOSOMAL ACID GLUCOSYLCERAMIDASE"/>
    <property type="match status" value="1"/>
</dbReference>
<comment type="caution">
    <text evidence="6">The sequence shown here is derived from an EMBL/GenBank/DDBJ whole genome shotgun (WGS) entry which is preliminary data.</text>
</comment>
<dbReference type="InterPro" id="IPR017853">
    <property type="entry name" value="GH"/>
</dbReference>
<dbReference type="GO" id="GO:0005576">
    <property type="term" value="C:extracellular region"/>
    <property type="evidence" value="ECO:0007669"/>
    <property type="project" value="InterPro"/>
</dbReference>
<dbReference type="InterPro" id="IPR039514">
    <property type="entry name" value="6GAL-like"/>
</dbReference>
<evidence type="ECO:0000313" key="6">
    <source>
        <dbReference type="EMBL" id="KAJ5167060.1"/>
    </source>
</evidence>
<dbReference type="InterPro" id="IPR035971">
    <property type="entry name" value="CBD_sf"/>
</dbReference>
<reference evidence="6" key="1">
    <citation type="submission" date="2022-11" db="EMBL/GenBank/DDBJ databases">
        <authorList>
            <person name="Petersen C."/>
        </authorList>
    </citation>
    <scope>NUCLEOTIDE SEQUENCE</scope>
    <source>
        <strain evidence="6">IBT 26290</strain>
    </source>
</reference>
<proteinExistence type="inferred from homology"/>
<sequence>MSITLLLFLGVAFQLGRTAAQTTVTVNAATTYQVIDGFGFSEAFGFGSGVENAPAAQQTQALNYMFSTTEGAGMTILRNRVAAAPYDTIEPNNPGSPSATPTYSSIGDDSSQVRIIASPAAMFWSKNARAMGVKYIYADAWSAPGFMKTNGDYINGGYLCGVTGESCSSGDWRQAFANYLVQYLQDYKSQGINVDFIGFLNEPELATSYDSMLSNGTQAASFIPILHAAIQNAGLSTGVTCCDAEGWNAQVNFTQQIISAGAEQYLSRITSHWYTSRGKSPINTSLRVWETEYADLDDAFSTTWYSSGAFNEGLTWAKLIYQGLVDCKLSAFLYWIGAQSDSNAAGLVTLTGSGSSTQVTASASLWAFAMFSRYIRPDAVRIGTSGSPSNTQVAAFKNTDGSIVTVMINSGASSQSVSLGSGSATSAKAYYMDNSVSSPTGLSINLSGGSIGATLPPYSVVTFVTSTSSETGTAVVQHWGQCGGQGWTGSTVCASPYTCEVSNPYYSQCL</sequence>
<dbReference type="Gene3D" id="3.20.20.80">
    <property type="entry name" value="Glycosidases"/>
    <property type="match status" value="1"/>
</dbReference>
<evidence type="ECO:0000256" key="4">
    <source>
        <dbReference type="SAM" id="SignalP"/>
    </source>
</evidence>
<dbReference type="GO" id="GO:0005975">
    <property type="term" value="P:carbohydrate metabolic process"/>
    <property type="evidence" value="ECO:0007669"/>
    <property type="project" value="InterPro"/>
</dbReference>
<dbReference type="GeneID" id="81427142"/>
<evidence type="ECO:0000313" key="7">
    <source>
        <dbReference type="Proteomes" id="UP001149163"/>
    </source>
</evidence>
<gene>
    <name evidence="6" type="ORF">N7482_005841</name>
</gene>
<dbReference type="Pfam" id="PF00734">
    <property type="entry name" value="CBM_1"/>
    <property type="match status" value="1"/>
</dbReference>
<evidence type="ECO:0000259" key="5">
    <source>
        <dbReference type="PROSITE" id="PS51164"/>
    </source>
</evidence>
<dbReference type="SUPFAM" id="SSF51445">
    <property type="entry name" value="(Trans)glycosidases"/>
    <property type="match status" value="1"/>
</dbReference>
<feature type="signal peptide" evidence="4">
    <location>
        <begin position="1"/>
        <end position="20"/>
    </location>
</feature>
<dbReference type="PANTHER" id="PTHR11069">
    <property type="entry name" value="GLUCOSYLCERAMIDASE"/>
    <property type="match status" value="1"/>
</dbReference>
<dbReference type="PROSITE" id="PS00562">
    <property type="entry name" value="CBM1_1"/>
    <property type="match status" value="1"/>
</dbReference>
<reference evidence="6" key="2">
    <citation type="journal article" date="2023" name="IMA Fungus">
        <title>Comparative genomic study of the Penicillium genus elucidates a diverse pangenome and 15 lateral gene transfer events.</title>
        <authorList>
            <person name="Petersen C."/>
            <person name="Sorensen T."/>
            <person name="Nielsen M.R."/>
            <person name="Sondergaard T.E."/>
            <person name="Sorensen J.L."/>
            <person name="Fitzpatrick D.A."/>
            <person name="Frisvad J.C."/>
            <person name="Nielsen K.L."/>
        </authorList>
    </citation>
    <scope>NUCLEOTIDE SEQUENCE</scope>
    <source>
        <strain evidence="6">IBT 26290</strain>
    </source>
</reference>
<comment type="similarity">
    <text evidence="1">Belongs to the glycosyl hydrolase 30 family.</text>
</comment>
<keyword evidence="7" id="KW-1185">Reference proteome</keyword>
<dbReference type="InterPro" id="IPR033452">
    <property type="entry name" value="GH30_C"/>
</dbReference>
<dbReference type="GO" id="GO:0004348">
    <property type="term" value="F:glucosylceramidase activity"/>
    <property type="evidence" value="ECO:0007669"/>
    <property type="project" value="InterPro"/>
</dbReference>
<feature type="domain" description="CBM1" evidence="5">
    <location>
        <begin position="474"/>
        <end position="510"/>
    </location>
</feature>
<evidence type="ECO:0000256" key="3">
    <source>
        <dbReference type="ARBA" id="ARBA00022801"/>
    </source>
</evidence>
<name>A0A9W9I5M8_9EURO</name>
<evidence type="ECO:0000256" key="2">
    <source>
        <dbReference type="ARBA" id="ARBA00022729"/>
    </source>
</evidence>
<dbReference type="Gene3D" id="2.60.40.1180">
    <property type="entry name" value="Golgi alpha-mannosidase II"/>
    <property type="match status" value="1"/>
</dbReference>
<feature type="chain" id="PRO_5040760814" description="CBM1 domain-containing protein" evidence="4">
    <location>
        <begin position="21"/>
        <end position="510"/>
    </location>
</feature>
<dbReference type="GO" id="GO:0016020">
    <property type="term" value="C:membrane"/>
    <property type="evidence" value="ECO:0007669"/>
    <property type="project" value="GOC"/>
</dbReference>
<dbReference type="Pfam" id="PF17189">
    <property type="entry name" value="Glyco_hydro_30C"/>
    <property type="match status" value="1"/>
</dbReference>
<dbReference type="RefSeq" id="XP_056543521.1">
    <property type="nucleotide sequence ID" value="XM_056687966.1"/>
</dbReference>
<dbReference type="SMART" id="SM00236">
    <property type="entry name" value="fCBD"/>
    <property type="match status" value="1"/>
</dbReference>
<keyword evidence="2 4" id="KW-0732">Signal</keyword>
<dbReference type="InterPro" id="IPR013780">
    <property type="entry name" value="Glyco_hydro_b"/>
</dbReference>
<dbReference type="OrthoDB" id="2012278at2759"/>
<accession>A0A9W9I5M8</accession>
<dbReference type="Proteomes" id="UP001149163">
    <property type="component" value="Unassembled WGS sequence"/>
</dbReference>
<organism evidence="6 7">
    <name type="scientific">Penicillium canariense</name>
    <dbReference type="NCBI Taxonomy" id="189055"/>
    <lineage>
        <taxon>Eukaryota</taxon>
        <taxon>Fungi</taxon>
        <taxon>Dikarya</taxon>
        <taxon>Ascomycota</taxon>
        <taxon>Pezizomycotina</taxon>
        <taxon>Eurotiomycetes</taxon>
        <taxon>Eurotiomycetidae</taxon>
        <taxon>Eurotiales</taxon>
        <taxon>Aspergillaceae</taxon>
        <taxon>Penicillium</taxon>
    </lineage>
</organism>
<dbReference type="SUPFAM" id="SSF57180">
    <property type="entry name" value="Cellulose-binding domain"/>
    <property type="match status" value="1"/>
</dbReference>
<dbReference type="Pfam" id="PF14587">
    <property type="entry name" value="Glyco_hydr_30_2"/>
    <property type="match status" value="1"/>
</dbReference>
<keyword evidence="3" id="KW-0378">Hydrolase</keyword>
<dbReference type="AlphaFoldDB" id="A0A9W9I5M8"/>
<dbReference type="InterPro" id="IPR000254">
    <property type="entry name" value="CBD"/>
</dbReference>
<dbReference type="InterPro" id="IPR001139">
    <property type="entry name" value="Glyco_hydro_30"/>
</dbReference>
<dbReference type="GO" id="GO:0030248">
    <property type="term" value="F:cellulose binding"/>
    <property type="evidence" value="ECO:0007669"/>
    <property type="project" value="InterPro"/>
</dbReference>
<evidence type="ECO:0000256" key="1">
    <source>
        <dbReference type="ARBA" id="ARBA00005382"/>
    </source>
</evidence>
<protein>
    <recommendedName>
        <fullName evidence="5">CBM1 domain-containing protein</fullName>
    </recommendedName>
</protein>
<dbReference type="PROSITE" id="PS51164">
    <property type="entry name" value="CBM1_2"/>
    <property type="match status" value="1"/>
</dbReference>
<dbReference type="GO" id="GO:0006680">
    <property type="term" value="P:glucosylceramide catabolic process"/>
    <property type="evidence" value="ECO:0007669"/>
    <property type="project" value="TreeGrafter"/>
</dbReference>
<dbReference type="SUPFAM" id="SSF51011">
    <property type="entry name" value="Glycosyl hydrolase domain"/>
    <property type="match status" value="1"/>
</dbReference>
<dbReference type="EMBL" id="JAPQKN010000003">
    <property type="protein sequence ID" value="KAJ5167060.1"/>
    <property type="molecule type" value="Genomic_DNA"/>
</dbReference>